<dbReference type="AlphaFoldDB" id="A0A4S8ME53"/>
<feature type="region of interest" description="Disordered" evidence="1">
    <location>
        <begin position="1"/>
        <end position="24"/>
    </location>
</feature>
<reference evidence="3 4" key="1">
    <citation type="journal article" date="2019" name="Nat. Ecol. Evol.">
        <title>Megaphylogeny resolves global patterns of mushroom evolution.</title>
        <authorList>
            <person name="Varga T."/>
            <person name="Krizsan K."/>
            <person name="Foldi C."/>
            <person name="Dima B."/>
            <person name="Sanchez-Garcia M."/>
            <person name="Sanchez-Ramirez S."/>
            <person name="Szollosi G.J."/>
            <person name="Szarkandi J.G."/>
            <person name="Papp V."/>
            <person name="Albert L."/>
            <person name="Andreopoulos W."/>
            <person name="Angelini C."/>
            <person name="Antonin V."/>
            <person name="Barry K.W."/>
            <person name="Bougher N.L."/>
            <person name="Buchanan P."/>
            <person name="Buyck B."/>
            <person name="Bense V."/>
            <person name="Catcheside P."/>
            <person name="Chovatia M."/>
            <person name="Cooper J."/>
            <person name="Damon W."/>
            <person name="Desjardin D."/>
            <person name="Finy P."/>
            <person name="Geml J."/>
            <person name="Haridas S."/>
            <person name="Hughes K."/>
            <person name="Justo A."/>
            <person name="Karasinski D."/>
            <person name="Kautmanova I."/>
            <person name="Kiss B."/>
            <person name="Kocsube S."/>
            <person name="Kotiranta H."/>
            <person name="LaButti K.M."/>
            <person name="Lechner B.E."/>
            <person name="Liimatainen K."/>
            <person name="Lipzen A."/>
            <person name="Lukacs Z."/>
            <person name="Mihaltcheva S."/>
            <person name="Morgado L.N."/>
            <person name="Niskanen T."/>
            <person name="Noordeloos M.E."/>
            <person name="Ohm R.A."/>
            <person name="Ortiz-Santana B."/>
            <person name="Ovrebo C."/>
            <person name="Racz N."/>
            <person name="Riley R."/>
            <person name="Savchenko A."/>
            <person name="Shiryaev A."/>
            <person name="Soop K."/>
            <person name="Spirin V."/>
            <person name="Szebenyi C."/>
            <person name="Tomsovsky M."/>
            <person name="Tulloss R.E."/>
            <person name="Uehling J."/>
            <person name="Grigoriev I.V."/>
            <person name="Vagvolgyi C."/>
            <person name="Papp T."/>
            <person name="Martin F.M."/>
            <person name="Miettinen O."/>
            <person name="Hibbett D.S."/>
            <person name="Nagy L.G."/>
        </authorList>
    </citation>
    <scope>NUCLEOTIDE SEQUENCE [LARGE SCALE GENOMIC DNA]</scope>
    <source>
        <strain evidence="3 4">CBS 962.96</strain>
    </source>
</reference>
<sequence>MFTRKYRRIPGSLSGDQGTHASPNIASAKKDSVINLSWKRGTVQLEKVMKGENPYVVAAIKKRRAGSSLTKRTNGVDPSQRLEWLFRFTTPKQRIFAASSSFTFTAITIYHLAARTLSVTSLVLLTGSSGSLLPKRQLKWLSRTTNSATNAMPSHDVPREIRKTEEERRQDWINLMEAVGKLWFAAEEFWVRVKSMSSVSIPTPSNSFDSRLEQQGQNDAGTRWRREWRHLRLLIPSHQATITMLLNEEEVRRRLARVAGSAGSSTQADVSADRGVDSGLTEWLRSQRLINFFTGSPQTTLSFNSHPLAALHTPQASSALPEAHLRTANREVQKHETLKIGNNGRGIGRRADSAKPIQSKRKQFKGRCHVGESLERLKSDADRDRSQVFKWVEYTPALSVFVVQYKCHMTLVRFVSDRRMAVPSSTPNCTQRIALTSLYTPNLDIQGGLSQKLYRPVSMIINIARVFSLIASQLAVAFFQSLLTFSAFNFLIILPVSRKLDFFTLSCFGIRSSSYSTTSRWTRPEHRPGFFNSFLISTGPHGGEKIEGQKRGKGELKVLRPVYSLDPMCIVYSTYGINVMVYTVYDWRGCNNNYLKWNENGTKNKPTAKYIQKALPIDVTKVYGEDVLGISLKRCEDILSKFKLDLTHPLSSLGYVGDTPRIFGPEFNWISLEGLAPLRLGGAVFFFRRTLLCLPLVIYRTVSAAFFTLNASVDPGLPVTDGGSAAS</sequence>
<evidence type="ECO:0000256" key="2">
    <source>
        <dbReference type="SAM" id="Phobius"/>
    </source>
</evidence>
<dbReference type="Proteomes" id="UP000297245">
    <property type="component" value="Unassembled WGS sequence"/>
</dbReference>
<proteinExistence type="predicted"/>
<feature type="transmembrane region" description="Helical" evidence="2">
    <location>
        <begin position="95"/>
        <end position="113"/>
    </location>
</feature>
<feature type="region of interest" description="Disordered" evidence="1">
    <location>
        <begin position="341"/>
        <end position="360"/>
    </location>
</feature>
<evidence type="ECO:0000256" key="1">
    <source>
        <dbReference type="SAM" id="MobiDB-lite"/>
    </source>
</evidence>
<protein>
    <submittedName>
        <fullName evidence="3">Uncharacterized protein</fullName>
    </submittedName>
</protein>
<gene>
    <name evidence="3" type="ORF">K435DRAFT_837206</name>
</gene>
<name>A0A4S8ME53_DENBC</name>
<keyword evidence="2" id="KW-0812">Transmembrane</keyword>
<dbReference type="EMBL" id="ML179101">
    <property type="protein sequence ID" value="THV00642.1"/>
    <property type="molecule type" value="Genomic_DNA"/>
</dbReference>
<keyword evidence="2" id="KW-0472">Membrane</keyword>
<evidence type="ECO:0000313" key="3">
    <source>
        <dbReference type="EMBL" id="THV00642.1"/>
    </source>
</evidence>
<feature type="compositionally biased region" description="Polar residues" evidence="1">
    <location>
        <begin position="14"/>
        <end position="24"/>
    </location>
</feature>
<accession>A0A4S8ME53</accession>
<keyword evidence="2" id="KW-1133">Transmembrane helix</keyword>
<evidence type="ECO:0000313" key="4">
    <source>
        <dbReference type="Proteomes" id="UP000297245"/>
    </source>
</evidence>
<keyword evidence="4" id="KW-1185">Reference proteome</keyword>
<organism evidence="3 4">
    <name type="scientific">Dendrothele bispora (strain CBS 962.96)</name>
    <dbReference type="NCBI Taxonomy" id="1314807"/>
    <lineage>
        <taxon>Eukaryota</taxon>
        <taxon>Fungi</taxon>
        <taxon>Dikarya</taxon>
        <taxon>Basidiomycota</taxon>
        <taxon>Agaricomycotina</taxon>
        <taxon>Agaricomycetes</taxon>
        <taxon>Agaricomycetidae</taxon>
        <taxon>Agaricales</taxon>
        <taxon>Agaricales incertae sedis</taxon>
        <taxon>Dendrothele</taxon>
    </lineage>
</organism>